<name>A0A0F7L8B8_9VIRU</name>
<protein>
    <submittedName>
        <fullName evidence="1">Uncharacterized protein</fullName>
    </submittedName>
</protein>
<accession>A0A0F7L8B8</accession>
<reference evidence="1" key="2">
    <citation type="submission" date="2015-03" db="EMBL/GenBank/DDBJ databases">
        <authorList>
            <person name="Chow C.-E.T."/>
            <person name="Winget D.M."/>
            <person name="White R.A.III."/>
            <person name="Hallam S.J."/>
            <person name="Suttle C.A."/>
        </authorList>
    </citation>
    <scope>NUCLEOTIDE SEQUENCE</scope>
    <source>
        <strain evidence="1">Oxic3_4</strain>
    </source>
</reference>
<reference evidence="1" key="1">
    <citation type="journal article" date="2015" name="Front. Microbiol.">
        <title>Combining genomic sequencing methods to explore viral diversity and reveal potential virus-host interactions.</title>
        <authorList>
            <person name="Chow C.E."/>
            <person name="Winget D.M."/>
            <person name="White R.A.III."/>
            <person name="Hallam S.J."/>
            <person name="Suttle C.A."/>
        </authorList>
    </citation>
    <scope>NUCLEOTIDE SEQUENCE</scope>
    <source>
        <strain evidence="1">Oxic3_4</strain>
    </source>
</reference>
<organism evidence="1">
    <name type="scientific">uncultured marine virus</name>
    <dbReference type="NCBI Taxonomy" id="186617"/>
    <lineage>
        <taxon>Viruses</taxon>
        <taxon>environmental samples</taxon>
    </lineage>
</organism>
<evidence type="ECO:0000313" key="1">
    <source>
        <dbReference type="EMBL" id="AKH48859.1"/>
    </source>
</evidence>
<proteinExistence type="predicted"/>
<dbReference type="EMBL" id="KR029610">
    <property type="protein sequence ID" value="AKH48859.1"/>
    <property type="molecule type" value="Genomic_DNA"/>
</dbReference>
<sequence length="64" mass="7326">MCRPLTKRIACSCCLQLNKIINIYTQRLSFPKHTRGIVRPSCVGFDCSITFICSEEFVIDIVRS</sequence>